<dbReference type="InterPro" id="IPR016181">
    <property type="entry name" value="Acyl_CoA_acyltransferase"/>
</dbReference>
<dbReference type="InterPro" id="IPR000182">
    <property type="entry name" value="GNAT_dom"/>
</dbReference>
<dbReference type="Proteomes" id="UP000095280">
    <property type="component" value="Unplaced"/>
</dbReference>
<evidence type="ECO:0000256" key="2">
    <source>
        <dbReference type="ARBA" id="ARBA00022679"/>
    </source>
</evidence>
<evidence type="ECO:0000256" key="3">
    <source>
        <dbReference type="ARBA" id="ARBA00023315"/>
    </source>
</evidence>
<dbReference type="WBParaSite" id="maker-uti_cns_0001676-snap-gene-0.8-mRNA-1">
    <property type="protein sequence ID" value="maker-uti_cns_0001676-snap-gene-0.8-mRNA-1"/>
    <property type="gene ID" value="maker-uti_cns_0001676-snap-gene-0.8"/>
</dbReference>
<evidence type="ECO:0000259" key="4">
    <source>
        <dbReference type="Pfam" id="PF13302"/>
    </source>
</evidence>
<comment type="similarity">
    <text evidence="1">Belongs to the acetyltransferase family. GNAT subfamily.</text>
</comment>
<dbReference type="SUPFAM" id="SSF55729">
    <property type="entry name" value="Acyl-CoA N-acyltransferases (Nat)"/>
    <property type="match status" value="1"/>
</dbReference>
<organism evidence="5 6">
    <name type="scientific">Macrostomum lignano</name>
    <dbReference type="NCBI Taxonomy" id="282301"/>
    <lineage>
        <taxon>Eukaryota</taxon>
        <taxon>Metazoa</taxon>
        <taxon>Spiralia</taxon>
        <taxon>Lophotrochozoa</taxon>
        <taxon>Platyhelminthes</taxon>
        <taxon>Rhabditophora</taxon>
        <taxon>Macrostomorpha</taxon>
        <taxon>Macrostomida</taxon>
        <taxon>Macrostomidae</taxon>
        <taxon>Macrostomum</taxon>
    </lineage>
</organism>
<dbReference type="Pfam" id="PF13302">
    <property type="entry name" value="Acetyltransf_3"/>
    <property type="match status" value="1"/>
</dbReference>
<dbReference type="InterPro" id="IPR039135">
    <property type="entry name" value="NAT9-like"/>
</dbReference>
<protein>
    <submittedName>
        <fullName evidence="6">N-acetyltransferase domain-containing protein</fullName>
    </submittedName>
</protein>
<accession>A0A1I8GFE2</accession>
<dbReference type="PANTHER" id="PTHR13256:SF16">
    <property type="entry name" value="ALPHA_BETA-TUBULIN-N-ACETYLTRANSFERASE 9"/>
    <property type="match status" value="1"/>
</dbReference>
<dbReference type="AlphaFoldDB" id="A0A1I8GFE2"/>
<dbReference type="GO" id="GO:0008080">
    <property type="term" value="F:N-acetyltransferase activity"/>
    <property type="evidence" value="ECO:0007669"/>
    <property type="project" value="InterPro"/>
</dbReference>
<feature type="domain" description="N-acetyltransferase" evidence="4">
    <location>
        <begin position="54"/>
        <end position="229"/>
    </location>
</feature>
<name>A0A1I8GFE2_9PLAT</name>
<evidence type="ECO:0000313" key="6">
    <source>
        <dbReference type="WBParaSite" id="maker-uti_cns_0001676-snap-gene-0.8-mRNA-1"/>
    </source>
</evidence>
<sequence length="283" mass="31086">FVKFTAVFLASAAVGSELVHRFFKPLSDLPVEGVCSSSSKMRLNEFSYCVSQSLVLVPYEAYHVTRYHQWMLQPDILEATASEPLSLEEEFEMQRSWRNSDDKLTFIVLHRDTLESAMGSKVPASNKESALLPWQRQPAAELAAMIGDVNSFSIPNIDEDNQDNEEVVSEGREFELEVMIAEPAYRGRGLGREAVQCLIAYLSEALGAQPGQLLAKIGDDNLASQRLFTGPGLRFQLADRQPVFRQATYRCPREAAPSTPPGWAGVLTCSPLPAAAAACGLSA</sequence>
<keyword evidence="5" id="KW-1185">Reference proteome</keyword>
<dbReference type="PANTHER" id="PTHR13256">
    <property type="entry name" value="N-ACETYLTRANSFERASE 9"/>
    <property type="match status" value="1"/>
</dbReference>
<keyword evidence="2" id="KW-0808">Transferase</keyword>
<reference evidence="6" key="1">
    <citation type="submission" date="2016-11" db="UniProtKB">
        <authorList>
            <consortium name="WormBaseParasite"/>
        </authorList>
    </citation>
    <scope>IDENTIFICATION</scope>
</reference>
<proteinExistence type="inferred from homology"/>
<evidence type="ECO:0000313" key="5">
    <source>
        <dbReference type="Proteomes" id="UP000095280"/>
    </source>
</evidence>
<evidence type="ECO:0000256" key="1">
    <source>
        <dbReference type="ARBA" id="ARBA00009342"/>
    </source>
</evidence>
<dbReference type="Gene3D" id="3.40.630.30">
    <property type="match status" value="1"/>
</dbReference>
<keyword evidence="3" id="KW-0012">Acyltransferase</keyword>